<feature type="transmembrane region" description="Helical" evidence="7">
    <location>
        <begin position="145"/>
        <end position="172"/>
    </location>
</feature>
<feature type="transmembrane region" description="Helical" evidence="7">
    <location>
        <begin position="5"/>
        <end position="25"/>
    </location>
</feature>
<evidence type="ECO:0000313" key="12">
    <source>
        <dbReference type="Proteomes" id="UP000318661"/>
    </source>
</evidence>
<proteinExistence type="inferred from homology"/>
<evidence type="ECO:0000313" key="9">
    <source>
        <dbReference type="EMBL" id="TMJ10565.1"/>
    </source>
</evidence>
<dbReference type="GO" id="GO:0005886">
    <property type="term" value="C:plasma membrane"/>
    <property type="evidence" value="ECO:0007669"/>
    <property type="project" value="UniProtKB-SubCell"/>
</dbReference>
<dbReference type="GO" id="GO:0055085">
    <property type="term" value="P:transmembrane transport"/>
    <property type="evidence" value="ECO:0007669"/>
    <property type="project" value="InterPro"/>
</dbReference>
<comment type="subcellular location">
    <subcellularLocation>
        <location evidence="1 7">Cell membrane</location>
        <topology evidence="1 7">Multi-pass membrane protein</topology>
    </subcellularLocation>
</comment>
<dbReference type="Gene3D" id="1.10.3720.10">
    <property type="entry name" value="MetI-like"/>
    <property type="match status" value="1"/>
</dbReference>
<feature type="transmembrane region" description="Helical" evidence="7">
    <location>
        <begin position="254"/>
        <end position="273"/>
    </location>
</feature>
<evidence type="ECO:0000256" key="6">
    <source>
        <dbReference type="ARBA" id="ARBA00023136"/>
    </source>
</evidence>
<comment type="caution">
    <text evidence="10">The sequence shown here is derived from an EMBL/GenBank/DDBJ whole genome shotgun (WGS) entry which is preliminary data.</text>
</comment>
<dbReference type="AlphaFoldDB" id="A0A537LX41"/>
<dbReference type="InterPro" id="IPR035906">
    <property type="entry name" value="MetI-like_sf"/>
</dbReference>
<keyword evidence="5 7" id="KW-1133">Transmembrane helix</keyword>
<evidence type="ECO:0000313" key="11">
    <source>
        <dbReference type="Proteomes" id="UP000315217"/>
    </source>
</evidence>
<feature type="transmembrane region" description="Helical" evidence="7">
    <location>
        <begin position="192"/>
        <end position="214"/>
    </location>
</feature>
<feature type="transmembrane region" description="Helical" evidence="7">
    <location>
        <begin position="221"/>
        <end position="242"/>
    </location>
</feature>
<sequence length="283" mass="30610">MLAPAILYIVALVGFPLLLAIYLSFSNATTGSQTLNYVGLTNFARALDSTIFRAALTNTFVFTLVSEILVIVLGNVLALTLQQKFRGRPVVRFLILMPWAAPFALGAIGWKWMFDSLYSVVNWMLRAIHILGPHDFPQWLGVTKLAMAAIITVHVWRMLPFSAIVILAGLSAIPQEVLDAAAVDGASFPQRFWHILVPMLLPITTVAVLFGTVFTFTDLSLVYILTAGGPFNSTHVLSSWAFQVGIIAGDLAQGAAIALFLLPVLLVVAIGMLRTASRAEAGV</sequence>
<evidence type="ECO:0000259" key="8">
    <source>
        <dbReference type="PROSITE" id="PS50928"/>
    </source>
</evidence>
<dbReference type="Proteomes" id="UP000318661">
    <property type="component" value="Unassembled WGS sequence"/>
</dbReference>
<keyword evidence="2 7" id="KW-0813">Transport</keyword>
<evidence type="ECO:0000256" key="2">
    <source>
        <dbReference type="ARBA" id="ARBA00022448"/>
    </source>
</evidence>
<evidence type="ECO:0000256" key="3">
    <source>
        <dbReference type="ARBA" id="ARBA00022475"/>
    </source>
</evidence>
<accession>A0A537LX41</accession>
<dbReference type="SUPFAM" id="SSF161098">
    <property type="entry name" value="MetI-like"/>
    <property type="match status" value="1"/>
</dbReference>
<dbReference type="PANTHER" id="PTHR43005">
    <property type="entry name" value="BLR7065 PROTEIN"/>
    <property type="match status" value="1"/>
</dbReference>
<evidence type="ECO:0000256" key="5">
    <source>
        <dbReference type="ARBA" id="ARBA00022989"/>
    </source>
</evidence>
<evidence type="ECO:0000256" key="1">
    <source>
        <dbReference type="ARBA" id="ARBA00004651"/>
    </source>
</evidence>
<evidence type="ECO:0000256" key="7">
    <source>
        <dbReference type="RuleBase" id="RU363032"/>
    </source>
</evidence>
<organism evidence="10 11">
    <name type="scientific">Candidatus Segetimicrobium genomatis</name>
    <dbReference type="NCBI Taxonomy" id="2569760"/>
    <lineage>
        <taxon>Bacteria</taxon>
        <taxon>Bacillati</taxon>
        <taxon>Candidatus Sysuimicrobiota</taxon>
        <taxon>Candidatus Sysuimicrobiia</taxon>
        <taxon>Candidatus Sysuimicrobiales</taxon>
        <taxon>Candidatus Segetimicrobiaceae</taxon>
        <taxon>Candidatus Segetimicrobium</taxon>
    </lineage>
</organism>
<keyword evidence="6 7" id="KW-0472">Membrane</keyword>
<dbReference type="EMBL" id="VBAI01000019">
    <property type="protein sequence ID" value="TMJ12574.1"/>
    <property type="molecule type" value="Genomic_DNA"/>
</dbReference>
<dbReference type="Pfam" id="PF00528">
    <property type="entry name" value="BPD_transp_1"/>
    <property type="match status" value="1"/>
</dbReference>
<dbReference type="EMBL" id="VBAJ01000008">
    <property type="protein sequence ID" value="TMJ10565.1"/>
    <property type="molecule type" value="Genomic_DNA"/>
</dbReference>
<keyword evidence="4 7" id="KW-0812">Transmembrane</keyword>
<dbReference type="PANTHER" id="PTHR43005:SF1">
    <property type="entry name" value="SPERMIDINE_PUTRESCINE TRANSPORT SYSTEM PERMEASE PROTEIN"/>
    <property type="match status" value="1"/>
</dbReference>
<reference evidence="11 12" key="1">
    <citation type="journal article" date="2019" name="Nat. Microbiol.">
        <title>Mediterranean grassland soil C-N compound turnover is dependent on rainfall and depth, and is mediated by genomically divergent microorganisms.</title>
        <authorList>
            <person name="Diamond S."/>
            <person name="Andeer P.F."/>
            <person name="Li Z."/>
            <person name="Crits-Christoph A."/>
            <person name="Burstein D."/>
            <person name="Anantharaman K."/>
            <person name="Lane K.R."/>
            <person name="Thomas B.C."/>
            <person name="Pan C."/>
            <person name="Northen T.R."/>
            <person name="Banfield J.F."/>
        </authorList>
    </citation>
    <scope>NUCLEOTIDE SEQUENCE [LARGE SCALE GENOMIC DNA]</scope>
    <source>
        <strain evidence="10">NP_1</strain>
        <strain evidence="9">NP_2</strain>
    </source>
</reference>
<dbReference type="CDD" id="cd06261">
    <property type="entry name" value="TM_PBP2"/>
    <property type="match status" value="1"/>
</dbReference>
<protein>
    <submittedName>
        <fullName evidence="10">Sugar ABC transporter permease</fullName>
    </submittedName>
</protein>
<feature type="transmembrane region" description="Helical" evidence="7">
    <location>
        <begin position="93"/>
        <end position="110"/>
    </location>
</feature>
<feature type="transmembrane region" description="Helical" evidence="7">
    <location>
        <begin position="60"/>
        <end position="81"/>
    </location>
</feature>
<keyword evidence="3" id="KW-1003">Cell membrane</keyword>
<dbReference type="InterPro" id="IPR000515">
    <property type="entry name" value="MetI-like"/>
</dbReference>
<evidence type="ECO:0000313" key="10">
    <source>
        <dbReference type="EMBL" id="TMJ12574.1"/>
    </source>
</evidence>
<evidence type="ECO:0000256" key="4">
    <source>
        <dbReference type="ARBA" id="ARBA00022692"/>
    </source>
</evidence>
<feature type="domain" description="ABC transmembrane type-1" evidence="8">
    <location>
        <begin position="56"/>
        <end position="274"/>
    </location>
</feature>
<dbReference type="Proteomes" id="UP000315217">
    <property type="component" value="Unassembled WGS sequence"/>
</dbReference>
<gene>
    <name evidence="10" type="ORF">E6G98_02630</name>
    <name evidence="9" type="ORF">E6G99_00200</name>
</gene>
<comment type="similarity">
    <text evidence="7">Belongs to the binding-protein-dependent transport system permease family.</text>
</comment>
<name>A0A537LX41_9BACT</name>
<dbReference type="PROSITE" id="PS50928">
    <property type="entry name" value="ABC_TM1"/>
    <property type="match status" value="1"/>
</dbReference>